<dbReference type="AlphaFoldDB" id="A0A540VK52"/>
<dbReference type="EMBL" id="VIFK01000323">
    <property type="protein sequence ID" value="TQE97092.1"/>
    <property type="molecule type" value="Genomic_DNA"/>
</dbReference>
<dbReference type="Proteomes" id="UP000315400">
    <property type="component" value="Unassembled WGS sequence"/>
</dbReference>
<proteinExistence type="predicted"/>
<protein>
    <submittedName>
        <fullName evidence="1">Uncharacterized protein</fullName>
    </submittedName>
</protein>
<gene>
    <name evidence="1" type="ORF">FKY71_16320</name>
</gene>
<evidence type="ECO:0000313" key="1">
    <source>
        <dbReference type="EMBL" id="TQE97092.1"/>
    </source>
</evidence>
<comment type="caution">
    <text evidence="1">The sequence shown here is derived from an EMBL/GenBank/DDBJ whole genome shotgun (WGS) entry which is preliminary data.</text>
</comment>
<reference evidence="1 2" key="1">
    <citation type="submission" date="2019-06" db="EMBL/GenBank/DDBJ databases">
        <title>Metagenome assembled Genome of Spiribacter salinus SL48-SHIP from the microbial mat of Salt Lake 48 (Novosibirsk region, Russia).</title>
        <authorList>
            <person name="Shipova A."/>
            <person name="Rozanov A.S."/>
            <person name="Bryanskaya A.V."/>
            <person name="Peltek S.E."/>
        </authorList>
    </citation>
    <scope>NUCLEOTIDE SEQUENCE [LARGE SCALE GENOMIC DNA]</scope>
    <source>
        <strain evidence="1">SL48-SHIP-2</strain>
    </source>
</reference>
<organism evidence="1 2">
    <name type="scientific">Spiribacter salinus</name>
    <dbReference type="NCBI Taxonomy" id="1335746"/>
    <lineage>
        <taxon>Bacteria</taxon>
        <taxon>Pseudomonadati</taxon>
        <taxon>Pseudomonadota</taxon>
        <taxon>Gammaproteobacteria</taxon>
        <taxon>Chromatiales</taxon>
        <taxon>Ectothiorhodospiraceae</taxon>
        <taxon>Spiribacter</taxon>
    </lineage>
</organism>
<evidence type="ECO:0000313" key="2">
    <source>
        <dbReference type="Proteomes" id="UP000315400"/>
    </source>
</evidence>
<sequence>MRSWRQDKADALLQEWAAQQAAVGGVGWPAMTMEPKVGGERNETSPERYARLLERSAHTNRAMEQLRHSCGHLWRVLWRLYVAPDRKANGQPDTTRMAEREGIAERTWRRRRSEGLERFFLFYEQSFVD</sequence>
<accession>A0A540VK52</accession>
<name>A0A540VK52_9GAMM</name>